<accession>A0A1M5AKV9</accession>
<dbReference type="RefSeq" id="WP_073481347.1">
    <property type="nucleotide sequence ID" value="NZ_FQVN01000003.1"/>
</dbReference>
<dbReference type="PROSITE" id="PS51819">
    <property type="entry name" value="VOC"/>
    <property type="match status" value="1"/>
</dbReference>
<organism evidence="2 3">
    <name type="scientific">Streptoalloteichus hindustanus</name>
    <dbReference type="NCBI Taxonomy" id="2017"/>
    <lineage>
        <taxon>Bacteria</taxon>
        <taxon>Bacillati</taxon>
        <taxon>Actinomycetota</taxon>
        <taxon>Actinomycetes</taxon>
        <taxon>Pseudonocardiales</taxon>
        <taxon>Pseudonocardiaceae</taxon>
        <taxon>Streptoalloteichus</taxon>
    </lineage>
</organism>
<reference evidence="2 3" key="1">
    <citation type="submission" date="2016-11" db="EMBL/GenBank/DDBJ databases">
        <authorList>
            <person name="Jaros S."/>
            <person name="Januszkiewicz K."/>
            <person name="Wedrychowicz H."/>
        </authorList>
    </citation>
    <scope>NUCLEOTIDE SEQUENCE [LARGE SCALE GENOMIC DNA]</scope>
    <source>
        <strain evidence="2 3">DSM 44523</strain>
    </source>
</reference>
<dbReference type="OrthoDB" id="9806868at2"/>
<evidence type="ECO:0000313" key="3">
    <source>
        <dbReference type="Proteomes" id="UP000184501"/>
    </source>
</evidence>
<dbReference type="InterPro" id="IPR029068">
    <property type="entry name" value="Glyas_Bleomycin-R_OHBP_Dase"/>
</dbReference>
<dbReference type="SUPFAM" id="SSF54593">
    <property type="entry name" value="Glyoxalase/Bleomycin resistance protein/Dihydroxybiphenyl dioxygenase"/>
    <property type="match status" value="1"/>
</dbReference>
<dbReference type="PANTHER" id="PTHR34109:SF1">
    <property type="entry name" value="VOC DOMAIN-CONTAINING PROTEIN"/>
    <property type="match status" value="1"/>
</dbReference>
<gene>
    <name evidence="2" type="ORF">SAMN05444320_103166</name>
</gene>
<protein>
    <submittedName>
        <fullName evidence="2">Uncharacterized conserved protein PhnB, glyoxalase superfamily</fullName>
    </submittedName>
</protein>
<dbReference type="AlphaFoldDB" id="A0A1M5AKV9"/>
<dbReference type="PANTHER" id="PTHR34109">
    <property type="entry name" value="BNAUNNG04460D PROTEIN-RELATED"/>
    <property type="match status" value="1"/>
</dbReference>
<dbReference type="Gene3D" id="3.30.720.110">
    <property type="match status" value="1"/>
</dbReference>
<dbReference type="InterPro" id="IPR037523">
    <property type="entry name" value="VOC_core"/>
</dbReference>
<dbReference type="EMBL" id="FQVN01000003">
    <property type="protein sequence ID" value="SHF30805.1"/>
    <property type="molecule type" value="Genomic_DNA"/>
</dbReference>
<dbReference type="STRING" id="2017.SAMN05444320_103166"/>
<name>A0A1M5AKV9_STRHI</name>
<proteinExistence type="predicted"/>
<dbReference type="Gene3D" id="3.30.720.120">
    <property type="match status" value="1"/>
</dbReference>
<dbReference type="Pfam" id="PF00903">
    <property type="entry name" value="Glyoxalase"/>
    <property type="match status" value="1"/>
</dbReference>
<evidence type="ECO:0000313" key="2">
    <source>
        <dbReference type="EMBL" id="SHF30805.1"/>
    </source>
</evidence>
<dbReference type="InterPro" id="IPR004360">
    <property type="entry name" value="Glyas_Fos-R_dOase_dom"/>
</dbReference>
<evidence type="ECO:0000259" key="1">
    <source>
        <dbReference type="PROSITE" id="PS51819"/>
    </source>
</evidence>
<sequence>MQNIFPTLTYRDADAAIAWLQRVFGFTEHAVHRGEDGQVVHAELAWRGDLVMLGVARDEPRPSALYLVVDDADGAHSRAVEAGARITRPLTDTDYGSRDFSVEDPEGNTWHLGTYRPA</sequence>
<feature type="domain" description="VOC" evidence="1">
    <location>
        <begin position="2"/>
        <end position="115"/>
    </location>
</feature>
<dbReference type="Proteomes" id="UP000184501">
    <property type="component" value="Unassembled WGS sequence"/>
</dbReference>
<keyword evidence="3" id="KW-1185">Reference proteome</keyword>